<dbReference type="Proteomes" id="UP000468735">
    <property type="component" value="Unassembled WGS sequence"/>
</dbReference>
<feature type="transmembrane region" description="Helical" evidence="8">
    <location>
        <begin position="12"/>
        <end position="29"/>
    </location>
</feature>
<dbReference type="Pfam" id="PF09594">
    <property type="entry name" value="GT87"/>
    <property type="match status" value="1"/>
</dbReference>
<feature type="transmembrane region" description="Helical" evidence="8">
    <location>
        <begin position="133"/>
        <end position="151"/>
    </location>
</feature>
<evidence type="ECO:0000256" key="3">
    <source>
        <dbReference type="ARBA" id="ARBA00022679"/>
    </source>
</evidence>
<dbReference type="OrthoDB" id="9774600at2"/>
<reference evidence="9 10" key="1">
    <citation type="submission" date="2019-09" db="EMBL/GenBank/DDBJ databases">
        <title>Actinomadura physcomitrii sp. nov., a novel actinomycete isolated from moss [Physcomitrium sphaericum (Ludw) Fuernr].</title>
        <authorList>
            <person name="Zhuang X."/>
            <person name="Liu C."/>
        </authorList>
    </citation>
    <scope>NUCLEOTIDE SEQUENCE [LARGE SCALE GENOMIC DNA]</scope>
    <source>
        <strain evidence="9 10">HMC1</strain>
    </source>
</reference>
<evidence type="ECO:0000313" key="10">
    <source>
        <dbReference type="Proteomes" id="UP000468735"/>
    </source>
</evidence>
<feature type="transmembrane region" description="Helical" evidence="8">
    <location>
        <begin position="83"/>
        <end position="101"/>
    </location>
</feature>
<protein>
    <submittedName>
        <fullName evidence="9">DUF2029 domain-containing protein</fullName>
    </submittedName>
</protein>
<dbReference type="RefSeq" id="WP_151561004.1">
    <property type="nucleotide sequence ID" value="NZ_WBMT01000007.1"/>
</dbReference>
<feature type="transmembrane region" description="Helical" evidence="8">
    <location>
        <begin position="188"/>
        <end position="215"/>
    </location>
</feature>
<accession>A0A6H9YUM4</accession>
<dbReference type="GO" id="GO:0005886">
    <property type="term" value="C:plasma membrane"/>
    <property type="evidence" value="ECO:0007669"/>
    <property type="project" value="UniProtKB-SubCell"/>
</dbReference>
<dbReference type="AlphaFoldDB" id="A0A6H9YUM4"/>
<comment type="caution">
    <text evidence="9">The sequence shown here is derived from an EMBL/GenBank/DDBJ whole genome shotgun (WGS) entry which is preliminary data.</text>
</comment>
<feature type="transmembrane region" description="Helical" evidence="8">
    <location>
        <begin position="158"/>
        <end position="182"/>
    </location>
</feature>
<keyword evidence="4 8" id="KW-0812">Transmembrane</keyword>
<keyword evidence="10" id="KW-1185">Reference proteome</keyword>
<evidence type="ECO:0000256" key="1">
    <source>
        <dbReference type="ARBA" id="ARBA00004651"/>
    </source>
</evidence>
<dbReference type="EMBL" id="WBMT01000007">
    <property type="protein sequence ID" value="KAB2348275.1"/>
    <property type="molecule type" value="Genomic_DNA"/>
</dbReference>
<organism evidence="9 10">
    <name type="scientific">Actinomadura rudentiformis</name>
    <dbReference type="NCBI Taxonomy" id="359158"/>
    <lineage>
        <taxon>Bacteria</taxon>
        <taxon>Bacillati</taxon>
        <taxon>Actinomycetota</taxon>
        <taxon>Actinomycetes</taxon>
        <taxon>Streptosporangiales</taxon>
        <taxon>Thermomonosporaceae</taxon>
        <taxon>Actinomadura</taxon>
    </lineage>
</organism>
<feature type="transmembrane region" description="Helical" evidence="8">
    <location>
        <begin position="277"/>
        <end position="296"/>
    </location>
</feature>
<evidence type="ECO:0000256" key="6">
    <source>
        <dbReference type="ARBA" id="ARBA00023136"/>
    </source>
</evidence>
<sequence>MTEAKWNGRLVFAVLAIELAAIVCFSVMYDSLDFHIYMWGGEAVLDDERLYREQGLAHWFTNTPFAAVTFAPLATLPLVVARVLWQLSSVAAFVVACVAAMKLAGWRASRATVGGVVAAGLALQPMYQTFFQGQVNLILLALVLTDVLRASRDGGARWVGVGVGVAAAMKLTPGIFIVFFLVAGRTKAAITAGMTFVCCTALGFVVAPGASWLYWTETFYDTSRVGVPYISNQSPNGAFARMLNGVDNVGAWYPVLQVALAVIGLGAAAVLARHDDWLGAAAVTGTTGLLVSPISWAHHWVWIMPALVLLVRGGRKARIAAGAAYVIFVLAPFWWTPHDGGPREYGFHGLMTLVANCYLVAGLAFLVFMVWRATEIRRGVTAAPIQDRARTRSERREDARLDVR</sequence>
<keyword evidence="3" id="KW-0808">Transferase</keyword>
<comment type="subcellular location">
    <subcellularLocation>
        <location evidence="1">Cell membrane</location>
        <topology evidence="1">Multi-pass membrane protein</topology>
    </subcellularLocation>
</comment>
<feature type="transmembrane region" description="Helical" evidence="8">
    <location>
        <begin position="251"/>
        <end position="271"/>
    </location>
</feature>
<feature type="transmembrane region" description="Helical" evidence="8">
    <location>
        <begin position="317"/>
        <end position="335"/>
    </location>
</feature>
<evidence type="ECO:0000313" key="9">
    <source>
        <dbReference type="EMBL" id="KAB2348275.1"/>
    </source>
</evidence>
<keyword evidence="5 8" id="KW-1133">Transmembrane helix</keyword>
<evidence type="ECO:0000256" key="5">
    <source>
        <dbReference type="ARBA" id="ARBA00022989"/>
    </source>
</evidence>
<keyword evidence="2" id="KW-1003">Cell membrane</keyword>
<evidence type="ECO:0000256" key="2">
    <source>
        <dbReference type="ARBA" id="ARBA00022475"/>
    </source>
</evidence>
<gene>
    <name evidence="9" type="ORF">F8566_15770</name>
</gene>
<feature type="transmembrane region" description="Helical" evidence="8">
    <location>
        <begin position="347"/>
        <end position="371"/>
    </location>
</feature>
<name>A0A6H9YUM4_9ACTN</name>
<evidence type="ECO:0000256" key="8">
    <source>
        <dbReference type="SAM" id="Phobius"/>
    </source>
</evidence>
<evidence type="ECO:0000256" key="7">
    <source>
        <dbReference type="ARBA" id="ARBA00024033"/>
    </source>
</evidence>
<dbReference type="GO" id="GO:0016758">
    <property type="term" value="F:hexosyltransferase activity"/>
    <property type="evidence" value="ECO:0007669"/>
    <property type="project" value="InterPro"/>
</dbReference>
<proteinExistence type="inferred from homology"/>
<dbReference type="InterPro" id="IPR018584">
    <property type="entry name" value="GT87"/>
</dbReference>
<evidence type="ECO:0000256" key="4">
    <source>
        <dbReference type="ARBA" id="ARBA00022692"/>
    </source>
</evidence>
<comment type="similarity">
    <text evidence="7">Belongs to the glycosyltransferase 87 family.</text>
</comment>
<keyword evidence="6 8" id="KW-0472">Membrane</keyword>